<keyword evidence="3" id="KW-0862">Zinc</keyword>
<dbReference type="Pfam" id="PF00641">
    <property type="entry name" value="Zn_ribbon_RanBP"/>
    <property type="match status" value="2"/>
</dbReference>
<protein>
    <recommendedName>
        <fullName evidence="4">RanBP2-type domain-containing protein</fullName>
    </recommendedName>
</protein>
<evidence type="ECO:0000313" key="5">
    <source>
        <dbReference type="EnsemblPlants" id="cds.evm.model.05.749"/>
    </source>
</evidence>
<evidence type="ECO:0000256" key="2">
    <source>
        <dbReference type="ARBA" id="ARBA00022771"/>
    </source>
</evidence>
<dbReference type="EnsemblPlants" id="evm.model.05.749">
    <property type="protein sequence ID" value="cds.evm.model.05.749"/>
    <property type="gene ID" value="evm.TU.05.749"/>
</dbReference>
<keyword evidence="6" id="KW-1185">Reference proteome</keyword>
<accession>A0A803PRP4</accession>
<evidence type="ECO:0000256" key="3">
    <source>
        <dbReference type="ARBA" id="ARBA00022833"/>
    </source>
</evidence>
<dbReference type="AlphaFoldDB" id="A0A803PRP4"/>
<reference evidence="5" key="1">
    <citation type="submission" date="2018-11" db="EMBL/GenBank/DDBJ databases">
        <authorList>
            <person name="Grassa J C."/>
        </authorList>
    </citation>
    <scope>NUCLEOTIDE SEQUENCE [LARGE SCALE GENOMIC DNA]</scope>
</reference>
<evidence type="ECO:0000259" key="4">
    <source>
        <dbReference type="SMART" id="SM00547"/>
    </source>
</evidence>
<reference evidence="5" key="2">
    <citation type="submission" date="2021-03" db="UniProtKB">
        <authorList>
            <consortium name="EnsemblPlants"/>
        </authorList>
    </citation>
    <scope>IDENTIFICATION</scope>
</reference>
<dbReference type="Gramene" id="evm.model.05.749">
    <property type="protein sequence ID" value="cds.evm.model.05.749"/>
    <property type="gene ID" value="evm.TU.05.749"/>
</dbReference>
<dbReference type="SUPFAM" id="SSF90209">
    <property type="entry name" value="Ran binding protein zinc finger-like"/>
    <property type="match status" value="2"/>
</dbReference>
<sequence length="190" mass="19967">MTSHYNNPPPFYYGGFGLPPMPYGVSTRYGSPIPHTGVHYDYAAPSVAHGAYGPPAPTFPPGSFGGFGDSGMGYASPSTVNGYGFGFPGSPWSGGMGIITENPASRKRRGGPDGSYDGDWICPKCENVNFAFRTVCNIKKCGAARPLGPTNQSNAGAPEGSWTCGKCGNVNYPFRTVCNRKECGTEKPSS</sequence>
<dbReference type="Proteomes" id="UP000596661">
    <property type="component" value="Chromosome 5"/>
</dbReference>
<dbReference type="PANTHER" id="PTHR12999:SF17">
    <property type="entry name" value="ZINC FINGER RAN-BINDING DOMAIN-CONTAINING PROTEIN 2"/>
    <property type="match status" value="1"/>
</dbReference>
<feature type="domain" description="RanBP2-type" evidence="4">
    <location>
        <begin position="160"/>
        <end position="186"/>
    </location>
</feature>
<dbReference type="PANTHER" id="PTHR12999">
    <property type="entry name" value="ZINC FINGER RAN-BINDING DOMAIN-CONTAINING PROTEIN 2 ZRANB2-RELATED"/>
    <property type="match status" value="1"/>
</dbReference>
<feature type="domain" description="RanBP2-type" evidence="4">
    <location>
        <begin position="118"/>
        <end position="144"/>
    </location>
</feature>
<name>A0A803PRP4_CANSA</name>
<dbReference type="Gene3D" id="4.10.1060.10">
    <property type="entry name" value="Zinc finger, RanBP2-type"/>
    <property type="match status" value="2"/>
</dbReference>
<proteinExistence type="predicted"/>
<dbReference type="OMA" id="GSWTCNK"/>
<keyword evidence="2" id="KW-0863">Zinc-finger</keyword>
<evidence type="ECO:0000256" key="1">
    <source>
        <dbReference type="ARBA" id="ARBA00022723"/>
    </source>
</evidence>
<dbReference type="InterPro" id="IPR036443">
    <property type="entry name" value="Znf_RanBP2_sf"/>
</dbReference>
<dbReference type="GO" id="GO:0008270">
    <property type="term" value="F:zinc ion binding"/>
    <property type="evidence" value="ECO:0007669"/>
    <property type="project" value="UniProtKB-KW"/>
</dbReference>
<organism evidence="5 6">
    <name type="scientific">Cannabis sativa</name>
    <name type="common">Hemp</name>
    <name type="synonym">Marijuana</name>
    <dbReference type="NCBI Taxonomy" id="3483"/>
    <lineage>
        <taxon>Eukaryota</taxon>
        <taxon>Viridiplantae</taxon>
        <taxon>Streptophyta</taxon>
        <taxon>Embryophyta</taxon>
        <taxon>Tracheophyta</taxon>
        <taxon>Spermatophyta</taxon>
        <taxon>Magnoliopsida</taxon>
        <taxon>eudicotyledons</taxon>
        <taxon>Gunneridae</taxon>
        <taxon>Pentapetalae</taxon>
        <taxon>rosids</taxon>
        <taxon>fabids</taxon>
        <taxon>Rosales</taxon>
        <taxon>Cannabaceae</taxon>
        <taxon>Cannabis</taxon>
    </lineage>
</organism>
<gene>
    <name evidence="5" type="primary">LOC115717217</name>
</gene>
<keyword evidence="1" id="KW-0479">Metal-binding</keyword>
<dbReference type="InterPro" id="IPR001876">
    <property type="entry name" value="Znf_RanBP2"/>
</dbReference>
<evidence type="ECO:0000313" key="6">
    <source>
        <dbReference type="Proteomes" id="UP000596661"/>
    </source>
</evidence>
<dbReference type="SMART" id="SM00547">
    <property type="entry name" value="ZnF_RBZ"/>
    <property type="match status" value="2"/>
</dbReference>
<dbReference type="EMBL" id="UZAU01000450">
    <property type="status" value="NOT_ANNOTATED_CDS"/>
    <property type="molecule type" value="Genomic_DNA"/>
</dbReference>